<sequence>MRVLVIFLPKTFPNKCLHFKKFGLWVIFQSSSKEKSHENNLNTSPPIITSPHNNQKDNLYKSESTSPIKSNSSSSSISNPSSVSSGSAYSYNGSSGSGVNSITPPPIVHPPTKKKRSWRIRTPSPKPKSESTLNSHRHHHQYHHNNNFSDLSVQLPPTPTYPEKPLFLSNSNHIPKPRSRHSYTNSLDNSKPTPNKYQNNSNNIPHQNSQFSSKINYNNNNNNYNSNYNNISSSSSVSSTSSSTTSMSKRRQTPSPNKLINSSQTTISQISNSSLNSMNSSHTNLVDIANNNIVSTFTNESPCYTNIIRPIPIKSSNNNIQPQNSLNASQSLLDNNTFYTSSSSSSSSLGCNTAIEDIPLVPVLSSSHSNIKYSSDNLDFITDNKTIFNSSNGLINNSINNGIQSPLPHQISINSKDDLDENEDKLQNWNVINIPGTQMCRDQITINPFEKSTKEIY</sequence>
<reference evidence="3" key="1">
    <citation type="journal article" date="2011" name="Genome Biol.">
        <title>Comparative genomics of the social amoebae Dictyostelium discoideum and Dictyostelium purpureum.</title>
        <authorList>
            <consortium name="US DOE Joint Genome Institute (JGI-PGF)"/>
            <person name="Sucgang R."/>
            <person name="Kuo A."/>
            <person name="Tian X."/>
            <person name="Salerno W."/>
            <person name="Parikh A."/>
            <person name="Feasley C.L."/>
            <person name="Dalin E."/>
            <person name="Tu H."/>
            <person name="Huang E."/>
            <person name="Barry K."/>
            <person name="Lindquist E."/>
            <person name="Shapiro H."/>
            <person name="Bruce D."/>
            <person name="Schmutz J."/>
            <person name="Salamov A."/>
            <person name="Fey P."/>
            <person name="Gaudet P."/>
            <person name="Anjard C."/>
            <person name="Babu M.M."/>
            <person name="Basu S."/>
            <person name="Bushmanova Y."/>
            <person name="van der Wel H."/>
            <person name="Katoh-Kurasawa M."/>
            <person name="Dinh C."/>
            <person name="Coutinho P.M."/>
            <person name="Saito T."/>
            <person name="Elias M."/>
            <person name="Schaap P."/>
            <person name="Kay R.R."/>
            <person name="Henrissat B."/>
            <person name="Eichinger L."/>
            <person name="Rivero F."/>
            <person name="Putnam N.H."/>
            <person name="West C.M."/>
            <person name="Loomis W.F."/>
            <person name="Chisholm R.L."/>
            <person name="Shaulsky G."/>
            <person name="Strassmann J.E."/>
            <person name="Queller D.C."/>
            <person name="Kuspa A."/>
            <person name="Grigoriev I.V."/>
        </authorList>
    </citation>
    <scope>NUCLEOTIDE SEQUENCE [LARGE SCALE GENOMIC DNA]</scope>
    <source>
        <strain evidence="3">QSDP1</strain>
    </source>
</reference>
<feature type="compositionally biased region" description="Polar residues" evidence="1">
    <location>
        <begin position="182"/>
        <end position="211"/>
    </location>
</feature>
<feature type="compositionally biased region" description="Low complexity" evidence="1">
    <location>
        <begin position="212"/>
        <end position="247"/>
    </location>
</feature>
<proteinExistence type="predicted"/>
<gene>
    <name evidence="2" type="ORF">DICPUDRAFT_85584</name>
</gene>
<dbReference type="KEGG" id="dpp:DICPUDRAFT_85584"/>
<dbReference type="eggNOG" id="ENOG502RHFJ">
    <property type="taxonomic scope" value="Eukaryota"/>
</dbReference>
<dbReference type="Proteomes" id="UP000001064">
    <property type="component" value="Unassembled WGS sequence"/>
</dbReference>
<feature type="region of interest" description="Disordered" evidence="1">
    <location>
        <begin position="35"/>
        <end position="266"/>
    </location>
</feature>
<accession>F1A668</accession>
<name>F1A668_DICPU</name>
<dbReference type="OMA" id="INGHWEK"/>
<organism evidence="2 3">
    <name type="scientific">Dictyostelium purpureum</name>
    <name type="common">Slime mold</name>
    <dbReference type="NCBI Taxonomy" id="5786"/>
    <lineage>
        <taxon>Eukaryota</taxon>
        <taxon>Amoebozoa</taxon>
        <taxon>Evosea</taxon>
        <taxon>Eumycetozoa</taxon>
        <taxon>Dictyostelia</taxon>
        <taxon>Dictyosteliales</taxon>
        <taxon>Dictyosteliaceae</taxon>
        <taxon>Dictyostelium</taxon>
    </lineage>
</organism>
<evidence type="ECO:0000313" key="2">
    <source>
        <dbReference type="EMBL" id="EGC28313.1"/>
    </source>
</evidence>
<dbReference type="AlphaFoldDB" id="F1A668"/>
<dbReference type="EMBL" id="GL871685">
    <property type="protein sequence ID" value="EGC28313.1"/>
    <property type="molecule type" value="Genomic_DNA"/>
</dbReference>
<dbReference type="VEuPathDB" id="AmoebaDB:DICPUDRAFT_85584"/>
<dbReference type="RefSeq" id="XP_003295162.1">
    <property type="nucleotide sequence ID" value="XM_003295114.1"/>
</dbReference>
<evidence type="ECO:0000256" key="1">
    <source>
        <dbReference type="SAM" id="MobiDB-lite"/>
    </source>
</evidence>
<feature type="compositionally biased region" description="Polar residues" evidence="1">
    <location>
        <begin position="39"/>
        <end position="53"/>
    </location>
</feature>
<protein>
    <submittedName>
        <fullName evidence="2">Uncharacterized protein</fullName>
    </submittedName>
</protein>
<dbReference type="FunCoup" id="F1A668">
    <property type="interactions" value="937"/>
</dbReference>
<evidence type="ECO:0000313" key="3">
    <source>
        <dbReference type="Proteomes" id="UP000001064"/>
    </source>
</evidence>
<dbReference type="OrthoDB" id="10659250at2759"/>
<keyword evidence="3" id="KW-1185">Reference proteome</keyword>
<dbReference type="InParanoid" id="F1A668"/>
<dbReference type="GeneID" id="10511191"/>
<feature type="compositionally biased region" description="Low complexity" evidence="1">
    <location>
        <begin position="61"/>
        <end position="101"/>
    </location>
</feature>